<feature type="domain" description="AAA+ ATPase" evidence="7">
    <location>
        <begin position="499"/>
        <end position="815"/>
    </location>
</feature>
<dbReference type="InterPro" id="IPR003959">
    <property type="entry name" value="ATPase_AAA_core"/>
</dbReference>
<dbReference type="InterPro" id="IPR041677">
    <property type="entry name" value="DNA2/NAM7_AAA_11"/>
</dbReference>
<evidence type="ECO:0000256" key="4">
    <source>
        <dbReference type="ARBA" id="ARBA00022840"/>
    </source>
</evidence>
<dbReference type="OrthoDB" id="2423195at2759"/>
<dbReference type="CDD" id="cd18808">
    <property type="entry name" value="SF1_C_Upf1"/>
    <property type="match status" value="1"/>
</dbReference>
<name>A0A8H4RF43_9HELO</name>
<evidence type="ECO:0000259" key="7">
    <source>
        <dbReference type="SMART" id="SM00382"/>
    </source>
</evidence>
<dbReference type="Pfam" id="PF00004">
    <property type="entry name" value="AAA"/>
    <property type="match status" value="3"/>
</dbReference>
<dbReference type="PANTHER" id="PTHR43392">
    <property type="entry name" value="AAA-TYPE ATPASE FAMILY PROTEIN / ANKYRIN REPEAT FAMILY PROTEIN"/>
    <property type="match status" value="1"/>
</dbReference>
<dbReference type="FunFam" id="3.40.50.300:FF:000216">
    <property type="entry name" value="Type VII secretion ATPase EccA"/>
    <property type="match status" value="2"/>
</dbReference>
<dbReference type="CDD" id="cd00009">
    <property type="entry name" value="AAA"/>
    <property type="match status" value="2"/>
</dbReference>
<dbReference type="FunFam" id="3.40.50.300:FF:001660">
    <property type="entry name" value="NF-X1 finger and helicase protein, putative"/>
    <property type="match status" value="1"/>
</dbReference>
<evidence type="ECO:0000256" key="1">
    <source>
        <dbReference type="ARBA" id="ARBA00010378"/>
    </source>
</evidence>
<dbReference type="PANTHER" id="PTHR43392:SF2">
    <property type="entry name" value="AAA-TYPE ATPASE FAMILY PROTEIN _ ANKYRIN REPEAT FAMILY PROTEIN"/>
    <property type="match status" value="1"/>
</dbReference>
<sequence>MAFNGDRAVQLNKFLGSIAFGKSSITNADRAKLFLEALCAQDDRVTCVERLFAKQLSVDALRRALRLDTSINYINQSIAVFLEYISDPAIKQISGGQFLQDILVIIADPPTLWNALIVSHKNGSLNENATQGFAWLLCELLSMPSNDNIEVMETAKSVTNSGSLLESSSHETRVLGYKIKHFLKAKESSANANPDNAGPGGRHDNDFVDYRETAIFPTADEFMSDTQPFYRPAKEIAQAEPEHRVGIHLDNQFRLLREDMLAELRDDVRIATGKKKGRRSPVILERLSLAGTECGESKKWKQCALKLHCGLGMEKFAKMSAAERKTYLKSNPRSLKHQSFGCLLQGDQIVAFAILDRDEAGLLEDPPAITLKICGDDAFRTLLLALKGTAPVDYIQVDTPFFAYEPVLRCLQDMKDIPLAQFLLGTIPDEASQTAVAVDSAFVDELRAKGSPIIQRLLKTDQPIDLDQSQMDSLIAGLGQSVSLIQGPPGKFINCVLFQSQLLTSPGTGKSFIGALIAKALYEHTSETILVLSYTNHALDQFLEDLLDNGIPPQSVVRLGSKSTPRTAPLNLFERQRTGGYNKSRTGWEIVNKLENLVEDYRTELSIELKSYTQTGVSWKNILAYLEFSDDDDHFYPALLVPDEEDGMTRIGKGGKEIKPDYLYDRWSRGEDAGIFKKHAAEHYEIWAMDANSRLERTKRWTTALLDEQASKVTTLLSRYNKYQQRLAQVLGERTAQTLKSMRVIGCTTTAAAKYASDLRNAAPGVVLVEEAGEILESHVLTALSPNTKQLILIGDHKQLRPKYSNYAISVEKGDGYDLNRSMFERLVLANYPHTTLSKQHRMCPEISSLVRHLTYPSLQDADKTLNRTPVRGIRDRVVFFNHIYPEVDAQELADRRDPESKTSKSNSFEVDLVLKCVRYLGQQGYGTDKLVILTPYLGQLRLLRDQLMAENDPVLNDLDSFDLVRAGLLSEAGANINKHPIKISTIDNYQGEESEIVIVSLTRSNEKGDIGFMFSPERLNVLLSRARDGLIMIGNAKTFLKSRNADQAWTPFLRLMKENGHLYDGLPVQCQQHPHKKFLLKTARDFDVECPDGGCSEPCCGTHYCPSKCHQLYDHSKMECQALVQFVCSQKHRSQRLCSKSQTACTICAEEDRQRERIRKRNAQLDAERDTKRAAYALQLAENQAEIDHQRRILQDHREAEDSARALEQKKQDLAKLKVTANNLEKQRHSSTKPQATPASKSSSKKVAVENEEDWSSAKTQWEHFKRYEGAGNEALDDLMSMIGLEDVKDKFLAIKLEVDTAVRQGLDMSNKRFGASLLGNPGTGKTTVARLYAKFLTSVGALPGSEFVETTGAALANEGVSGCKKKLEDIQNNGGGALFIDEAYQLASGGNFGGTAVLDFILAELENLTGKVVFILAGYNKQMEKFFAHNPGFPSRFPHELQFKDYEDDELLKILVHKMNKRYDNRMEVEDGPGGLFARIVARRVGRGRGREGFGNAREMENTLSKIASRQAVRISKERRAGEKPDDFFFTSADLLGPEPTEALNNSEAWKQLQNLIGLSAVKKTVQALFGTVQFNYQRELDEAPLVEYSLNKVFLGSPGTGKTTVAKMYGQILADLGFLSNGEVVVKNPSDFVGNVLGASESTTKGILASTVGKVLLIDEAYGLCGSLGESSTSDPYKTAVIDTVVAEVQSVPGDDRCVLLAGYKEQMEEMFQKVNPGLSRRFPLASAFVFEDFDDGEMAKIFDLKLRKLAFKTTDLGKRAAMDVLRRARNRPNFGNAGEVDILLDHAKARQQQRLNEGNGGDDHSRFEPIDFDEDFDRGERADTNVRLLFKGVIGCTGKTSTARKMGKVFYDMGFLAKADVVECSATELVGSYVGQTGPKVQKVLENALGRVLFIDEAYRLAGEGFAKEAMDEIVDCLTKLKYAQKLIVILAGYDDDINRLMAQNPGLTSRFPEAIIFHGLEPTDCLNLLIQLLRGRQLDMRKKKKDLDLSTLEIPAPDFKRETLDQFDTLGRIENWANARDVQTIAKSIFGLLLKAGAMKKTIAVVTEDHVRTVLDSMISERSQRQDAAKIRPSSLHSDMMAQMQNIQAPPPSQTAATSSSAMNTSEAETPQRLAKDVPPAAPANEIKRDSGVSDAVWEQLQRNKQASKKKEEQYQKLIKASADAANNTKILQQKELASEQAFQQAIKHNKDQFILQEAKRLREEARLRHEMGRRAQEELLAELESQRKAGEEERRKEAKIVFYTIKHPDRDELVELNDEDDDDVDSDIYSSDDDLGRIDVVYVSRGSLIARGTAPTLKGLEKESRTILSKKVGGESDRAIGLDGDEPGAIIDPDEDELVGLSDEGDDDVDGGIYPSDDDLDDDKSAIIEDDLGSKAESNSEDDIDEADDTILLKTNLYVYLTAYYDFSRGERPTKISFYRVPYYYLRRVLGYEDIIVYIFFPRIYDPYKATNFLRKDDD</sequence>
<dbReference type="SMART" id="SM00382">
    <property type="entry name" value="AAA"/>
    <property type="match status" value="4"/>
</dbReference>
<feature type="domain" description="AAA+ ATPase" evidence="7">
    <location>
        <begin position="1828"/>
        <end position="1981"/>
    </location>
</feature>
<dbReference type="EMBL" id="JAAMPI010000739">
    <property type="protein sequence ID" value="KAF4628954.1"/>
    <property type="molecule type" value="Genomic_DNA"/>
</dbReference>
<dbReference type="GO" id="GO:0005524">
    <property type="term" value="F:ATP binding"/>
    <property type="evidence" value="ECO:0007669"/>
    <property type="project" value="UniProtKB-KW"/>
</dbReference>
<keyword evidence="3" id="KW-0378">Hydrolase</keyword>
<keyword evidence="9" id="KW-1185">Reference proteome</keyword>
<feature type="domain" description="AAA+ ATPase" evidence="7">
    <location>
        <begin position="1313"/>
        <end position="1449"/>
    </location>
</feature>
<evidence type="ECO:0000313" key="9">
    <source>
        <dbReference type="Proteomes" id="UP000566819"/>
    </source>
</evidence>
<evidence type="ECO:0000256" key="5">
    <source>
        <dbReference type="SAM" id="Coils"/>
    </source>
</evidence>
<dbReference type="InterPro" id="IPR027417">
    <property type="entry name" value="P-loop_NTPase"/>
</dbReference>
<feature type="region of interest" description="Disordered" evidence="6">
    <location>
        <begin position="1222"/>
        <end position="1256"/>
    </location>
</feature>
<dbReference type="Proteomes" id="UP000566819">
    <property type="component" value="Unassembled WGS sequence"/>
</dbReference>
<dbReference type="SUPFAM" id="SSF52540">
    <property type="entry name" value="P-loop containing nucleoside triphosphate hydrolases"/>
    <property type="match status" value="4"/>
</dbReference>
<dbReference type="Pfam" id="PF13086">
    <property type="entry name" value="AAA_11"/>
    <property type="match status" value="1"/>
</dbReference>
<dbReference type="InterPro" id="IPR041627">
    <property type="entry name" value="AAA_lid_6"/>
</dbReference>
<dbReference type="InterPro" id="IPR003593">
    <property type="entry name" value="AAA+_ATPase"/>
</dbReference>
<gene>
    <name evidence="8" type="ORF">G7Y89_g9194</name>
</gene>
<keyword evidence="3" id="KW-0347">Helicase</keyword>
<proteinExistence type="inferred from homology"/>
<feature type="coiled-coil region" evidence="5">
    <location>
        <begin position="2219"/>
        <end position="2246"/>
    </location>
</feature>
<protein>
    <recommendedName>
        <fullName evidence="7">AAA+ ATPase domain-containing protein</fullName>
    </recommendedName>
</protein>
<evidence type="ECO:0000256" key="2">
    <source>
        <dbReference type="ARBA" id="ARBA00022741"/>
    </source>
</evidence>
<keyword evidence="5" id="KW-0175">Coiled coil</keyword>
<dbReference type="FunFam" id="1.10.8.60:FF:000160">
    <property type="entry name" value="WGS project CABT00000000 data, contig 2.55"/>
    <property type="match status" value="1"/>
</dbReference>
<feature type="region of interest" description="Disordered" evidence="6">
    <location>
        <begin position="2092"/>
        <end position="2138"/>
    </location>
</feature>
<dbReference type="PRINTS" id="PR00819">
    <property type="entry name" value="CBXCFQXSUPER"/>
</dbReference>
<dbReference type="CDD" id="cd17936">
    <property type="entry name" value="EEXXEc_NFX1"/>
    <property type="match status" value="1"/>
</dbReference>
<evidence type="ECO:0000256" key="6">
    <source>
        <dbReference type="SAM" id="MobiDB-lite"/>
    </source>
</evidence>
<dbReference type="InterPro" id="IPR041679">
    <property type="entry name" value="DNA2/NAM7-like_C"/>
</dbReference>
<organism evidence="8 9">
    <name type="scientific">Cudoniella acicularis</name>
    <dbReference type="NCBI Taxonomy" id="354080"/>
    <lineage>
        <taxon>Eukaryota</taxon>
        <taxon>Fungi</taxon>
        <taxon>Dikarya</taxon>
        <taxon>Ascomycota</taxon>
        <taxon>Pezizomycotina</taxon>
        <taxon>Leotiomycetes</taxon>
        <taxon>Helotiales</taxon>
        <taxon>Tricladiaceae</taxon>
        <taxon>Cudoniella</taxon>
    </lineage>
</organism>
<dbReference type="GO" id="GO:0016887">
    <property type="term" value="F:ATP hydrolysis activity"/>
    <property type="evidence" value="ECO:0007669"/>
    <property type="project" value="InterPro"/>
</dbReference>
<dbReference type="GO" id="GO:0004386">
    <property type="term" value="F:helicase activity"/>
    <property type="evidence" value="ECO:0007669"/>
    <property type="project" value="InterPro"/>
</dbReference>
<dbReference type="Pfam" id="PF13087">
    <property type="entry name" value="AAA_12"/>
    <property type="match status" value="1"/>
</dbReference>
<keyword evidence="4" id="KW-0067">ATP-binding</keyword>
<keyword evidence="2" id="KW-0547">Nucleotide-binding</keyword>
<dbReference type="Pfam" id="PF17866">
    <property type="entry name" value="AAA_lid_6"/>
    <property type="match status" value="2"/>
</dbReference>
<dbReference type="InterPro" id="IPR047187">
    <property type="entry name" value="SF1_C_Upf1"/>
</dbReference>
<feature type="domain" description="AAA+ ATPase" evidence="7">
    <location>
        <begin position="1591"/>
        <end position="1738"/>
    </location>
</feature>
<accession>A0A8H4RF43</accession>
<dbReference type="InterPro" id="IPR050773">
    <property type="entry name" value="CbxX/CfxQ_RuBisCO_ESX"/>
</dbReference>
<dbReference type="Gene3D" id="3.40.50.300">
    <property type="entry name" value="P-loop containing nucleotide triphosphate hydrolases"/>
    <property type="match status" value="6"/>
</dbReference>
<comment type="caution">
    <text evidence="8">The sequence shown here is derived from an EMBL/GenBank/DDBJ whole genome shotgun (WGS) entry which is preliminary data.</text>
</comment>
<dbReference type="Gene3D" id="1.10.8.60">
    <property type="match status" value="2"/>
</dbReference>
<comment type="similarity">
    <text evidence="1">Belongs to the CbxX/CfxQ family.</text>
</comment>
<reference evidence="8 9" key="1">
    <citation type="submission" date="2020-03" db="EMBL/GenBank/DDBJ databases">
        <title>Draft Genome Sequence of Cudoniella acicularis.</title>
        <authorList>
            <person name="Buettner E."/>
            <person name="Kellner H."/>
        </authorList>
    </citation>
    <scope>NUCLEOTIDE SEQUENCE [LARGE SCALE GENOMIC DNA]</scope>
    <source>
        <strain evidence="8 9">DSM 108380</strain>
    </source>
</reference>
<evidence type="ECO:0000313" key="8">
    <source>
        <dbReference type="EMBL" id="KAF4628954.1"/>
    </source>
</evidence>
<evidence type="ECO:0000256" key="3">
    <source>
        <dbReference type="ARBA" id="ARBA00022806"/>
    </source>
</evidence>
<dbReference type="InterPro" id="IPR000641">
    <property type="entry name" value="CbxX/CfxQ"/>
</dbReference>